<reference evidence="12 13" key="1">
    <citation type="submission" date="2023-01" db="EMBL/GenBank/DDBJ databases">
        <title>Novel diversity within Roseofilum (Cyanobacteria; Desertifilaceae) from marine benthic mats with descriptions of four novel species.</title>
        <authorList>
            <person name="Wang Y."/>
            <person name="Berthold D.E."/>
            <person name="Hu J."/>
            <person name="Lefler F.W."/>
            <person name="Laughinghouse H.D. IV."/>
        </authorList>
    </citation>
    <scope>NUCLEOTIDE SEQUENCE [LARGE SCALE GENOMIC DNA]</scope>
    <source>
        <strain evidence="12 13">BLCC-M91</strain>
    </source>
</reference>
<dbReference type="RefSeq" id="WP_283761457.1">
    <property type="nucleotide sequence ID" value="NZ_JAQPOK010000036.1"/>
</dbReference>
<comment type="caution">
    <text evidence="12">The sequence shown here is derived from an EMBL/GenBank/DDBJ whole genome shotgun (WGS) entry which is preliminary data.</text>
</comment>
<proteinExistence type="predicted"/>
<comment type="catalytic activity">
    <reaction evidence="8">
        <text>L-seryl-[protein] + ATP = O-phospho-L-seryl-[protein] + ADP + H(+)</text>
        <dbReference type="Rhea" id="RHEA:17989"/>
        <dbReference type="Rhea" id="RHEA-COMP:9863"/>
        <dbReference type="Rhea" id="RHEA-COMP:11604"/>
        <dbReference type="ChEBI" id="CHEBI:15378"/>
        <dbReference type="ChEBI" id="CHEBI:29999"/>
        <dbReference type="ChEBI" id="CHEBI:30616"/>
        <dbReference type="ChEBI" id="CHEBI:83421"/>
        <dbReference type="ChEBI" id="CHEBI:456216"/>
        <dbReference type="EC" id="2.7.11.1"/>
    </reaction>
</comment>
<evidence type="ECO:0000256" key="3">
    <source>
        <dbReference type="ARBA" id="ARBA00022679"/>
    </source>
</evidence>
<evidence type="ECO:0000256" key="5">
    <source>
        <dbReference type="ARBA" id="ARBA00022777"/>
    </source>
</evidence>
<dbReference type="PROSITE" id="PS00107">
    <property type="entry name" value="PROTEIN_KINASE_ATP"/>
    <property type="match status" value="1"/>
</dbReference>
<dbReference type="EC" id="2.7.11.1" evidence="1"/>
<protein>
    <recommendedName>
        <fullName evidence="1">non-specific serine/threonine protein kinase</fullName>
        <ecNumber evidence="1">2.7.11.1</ecNumber>
    </recommendedName>
</protein>
<keyword evidence="3" id="KW-0808">Transferase</keyword>
<feature type="domain" description="Protein kinase" evidence="11">
    <location>
        <begin position="509"/>
        <end position="773"/>
    </location>
</feature>
<dbReference type="PANTHER" id="PTHR24363:SF0">
    <property type="entry name" value="SERINE_THREONINE KINASE LIKE DOMAIN CONTAINING 1"/>
    <property type="match status" value="1"/>
</dbReference>
<dbReference type="Proteomes" id="UP001231370">
    <property type="component" value="Unassembled WGS sequence"/>
</dbReference>
<dbReference type="PROSITE" id="PS50011">
    <property type="entry name" value="PROTEIN_KINASE_DOM"/>
    <property type="match status" value="1"/>
</dbReference>
<dbReference type="PANTHER" id="PTHR24363">
    <property type="entry name" value="SERINE/THREONINE PROTEIN KINASE"/>
    <property type="match status" value="1"/>
</dbReference>
<dbReference type="InterPro" id="IPR000719">
    <property type="entry name" value="Prot_kinase_dom"/>
</dbReference>
<feature type="transmembrane region" description="Helical" evidence="10">
    <location>
        <begin position="381"/>
        <end position="400"/>
    </location>
</feature>
<feature type="transmembrane region" description="Helical" evidence="10">
    <location>
        <begin position="358"/>
        <end position="375"/>
    </location>
</feature>
<sequence length="773" mass="87591">MKTSLPLWQRCRSLVCEQVWPKLCQLWNNPQDSWMDWVSVGNSVVIVTLTATALVVVLRELGWTESLELLIYDELTQWRAIAELDDRLLIVGVTEEDIQAQQRYPLSDETIYELLQKLEAHEPRVIGLDIYRDIPQNPGREELMAYLQGEDNRTVTVCQLSRGEDDIGVPPPPEVPNSHLGFADVVIDEDGVIRRSLLWGKPFPSSQCQVKQAFSLQLTRHYLRDENIDARTSEGTLMLGSVPLERLQPNTGGYQGVDAEGYQILLKYHSPDRVAPKVTLTDVLQENVDPSWIRDRIILIGVTAPSLNDFFYTPYSGGQETNHQMAGVEIHAQMISQLLNAALDGQPLMSTWSDRVEILWILGWAAVGAVLSWKIPRPLGLSGSLAIAVLGLAGCSWGFFQASVWVPLFSPVLGLFISSGGVLGYRSYQTEKVQQQMARRVKQQEEDLRLLQTFLEAQTQAQNSTQLEPSENTKALTQTDIDAEEDCTQIAPENPEEWTQPMSLLGGRYHITKVLGAGGFGQTYLAQDIQRPRHPICVIKHLRPVQTEGNFFQVAQRLFKTEAEILEILGEHDRIPQLFAYFEEYQEFYLVEEYIEGSSLSDEVGEDRRLEVERVIELMLDLLQVLTFVHQYQVIHRDIKPSNIIRRQSDRRLCLIDFGAVKQFSPQLDEETERFTVAIGTKGYAAPEQLMGQPRLCSDIYSVGMIAIHALTGITPQKLRQDWSSGSAVWHHLVEDKVSVELMDVLDKMVAYHFRDRYPSAVEAIEALKTIHQ</sequence>
<dbReference type="InterPro" id="IPR017441">
    <property type="entry name" value="Protein_kinase_ATP_BS"/>
</dbReference>
<evidence type="ECO:0000256" key="4">
    <source>
        <dbReference type="ARBA" id="ARBA00022741"/>
    </source>
</evidence>
<evidence type="ECO:0000256" key="2">
    <source>
        <dbReference type="ARBA" id="ARBA00022527"/>
    </source>
</evidence>
<dbReference type="Gene3D" id="3.30.200.20">
    <property type="entry name" value="Phosphorylase Kinase, domain 1"/>
    <property type="match status" value="1"/>
</dbReference>
<evidence type="ECO:0000256" key="1">
    <source>
        <dbReference type="ARBA" id="ARBA00012513"/>
    </source>
</evidence>
<dbReference type="Pfam" id="PF05226">
    <property type="entry name" value="CHASE2"/>
    <property type="match status" value="1"/>
</dbReference>
<evidence type="ECO:0000259" key="11">
    <source>
        <dbReference type="PROSITE" id="PS50011"/>
    </source>
</evidence>
<dbReference type="SUPFAM" id="SSF56112">
    <property type="entry name" value="Protein kinase-like (PK-like)"/>
    <property type="match status" value="1"/>
</dbReference>
<dbReference type="EMBL" id="JAQPOK010000036">
    <property type="protein sequence ID" value="MDJ1178135.1"/>
    <property type="molecule type" value="Genomic_DNA"/>
</dbReference>
<dbReference type="Pfam" id="PF00069">
    <property type="entry name" value="Pkinase"/>
    <property type="match status" value="1"/>
</dbReference>
<keyword evidence="10" id="KW-0472">Membrane</keyword>
<evidence type="ECO:0000256" key="9">
    <source>
        <dbReference type="PROSITE-ProRule" id="PRU10141"/>
    </source>
</evidence>
<name>A0ABT7BG39_9CYAN</name>
<evidence type="ECO:0000313" key="13">
    <source>
        <dbReference type="Proteomes" id="UP001231370"/>
    </source>
</evidence>
<keyword evidence="10" id="KW-1133">Transmembrane helix</keyword>
<keyword evidence="13" id="KW-1185">Reference proteome</keyword>
<gene>
    <name evidence="12" type="ORF">PJF56_04590</name>
</gene>
<organism evidence="12 13">
    <name type="scientific">Roseofilum halophilum BLCC-M91</name>
    <dbReference type="NCBI Taxonomy" id="3022259"/>
    <lineage>
        <taxon>Bacteria</taxon>
        <taxon>Bacillati</taxon>
        <taxon>Cyanobacteriota</taxon>
        <taxon>Cyanophyceae</taxon>
        <taxon>Desertifilales</taxon>
        <taxon>Desertifilaceae</taxon>
        <taxon>Roseofilum</taxon>
        <taxon>Roseofilum halophilum</taxon>
    </lineage>
</organism>
<keyword evidence="10" id="KW-0812">Transmembrane</keyword>
<dbReference type="CDD" id="cd14014">
    <property type="entry name" value="STKc_PknB_like"/>
    <property type="match status" value="1"/>
</dbReference>
<dbReference type="GO" id="GO:0016301">
    <property type="term" value="F:kinase activity"/>
    <property type="evidence" value="ECO:0007669"/>
    <property type="project" value="UniProtKB-KW"/>
</dbReference>
<evidence type="ECO:0000256" key="8">
    <source>
        <dbReference type="ARBA" id="ARBA00048679"/>
    </source>
</evidence>
<dbReference type="SMART" id="SM00220">
    <property type="entry name" value="S_TKc"/>
    <property type="match status" value="1"/>
</dbReference>
<keyword evidence="5 12" id="KW-0418">Kinase</keyword>
<dbReference type="SMART" id="SM01080">
    <property type="entry name" value="CHASE2"/>
    <property type="match status" value="1"/>
</dbReference>
<keyword evidence="6 9" id="KW-0067">ATP-binding</keyword>
<dbReference type="InterPro" id="IPR011009">
    <property type="entry name" value="Kinase-like_dom_sf"/>
</dbReference>
<dbReference type="Gene3D" id="1.10.510.10">
    <property type="entry name" value="Transferase(Phosphotransferase) domain 1"/>
    <property type="match status" value="1"/>
</dbReference>
<comment type="catalytic activity">
    <reaction evidence="7">
        <text>L-threonyl-[protein] + ATP = O-phospho-L-threonyl-[protein] + ADP + H(+)</text>
        <dbReference type="Rhea" id="RHEA:46608"/>
        <dbReference type="Rhea" id="RHEA-COMP:11060"/>
        <dbReference type="Rhea" id="RHEA-COMP:11605"/>
        <dbReference type="ChEBI" id="CHEBI:15378"/>
        <dbReference type="ChEBI" id="CHEBI:30013"/>
        <dbReference type="ChEBI" id="CHEBI:30616"/>
        <dbReference type="ChEBI" id="CHEBI:61977"/>
        <dbReference type="ChEBI" id="CHEBI:456216"/>
        <dbReference type="EC" id="2.7.11.1"/>
    </reaction>
</comment>
<evidence type="ECO:0000313" key="12">
    <source>
        <dbReference type="EMBL" id="MDJ1178135.1"/>
    </source>
</evidence>
<evidence type="ECO:0000256" key="10">
    <source>
        <dbReference type="SAM" id="Phobius"/>
    </source>
</evidence>
<keyword evidence="4 9" id="KW-0547">Nucleotide-binding</keyword>
<accession>A0ABT7BG39</accession>
<keyword evidence="2" id="KW-0723">Serine/threonine-protein kinase</keyword>
<evidence type="ECO:0000256" key="7">
    <source>
        <dbReference type="ARBA" id="ARBA00047899"/>
    </source>
</evidence>
<dbReference type="InterPro" id="IPR007890">
    <property type="entry name" value="CHASE2"/>
</dbReference>
<evidence type="ECO:0000256" key="6">
    <source>
        <dbReference type="ARBA" id="ARBA00022840"/>
    </source>
</evidence>
<feature type="transmembrane region" description="Helical" evidence="10">
    <location>
        <begin position="405"/>
        <end position="425"/>
    </location>
</feature>
<feature type="binding site" evidence="9">
    <location>
        <position position="540"/>
    </location>
    <ligand>
        <name>ATP</name>
        <dbReference type="ChEBI" id="CHEBI:30616"/>
    </ligand>
</feature>